<proteinExistence type="predicted"/>
<evidence type="ECO:0000313" key="5">
    <source>
        <dbReference type="Proteomes" id="UP000823891"/>
    </source>
</evidence>
<feature type="compositionally biased region" description="Low complexity" evidence="2">
    <location>
        <begin position="30"/>
        <end position="56"/>
    </location>
</feature>
<evidence type="ECO:0000256" key="1">
    <source>
        <dbReference type="ARBA" id="ARBA00022729"/>
    </source>
</evidence>
<dbReference type="PROSITE" id="PS51257">
    <property type="entry name" value="PROKAR_LIPOPROTEIN"/>
    <property type="match status" value="1"/>
</dbReference>
<feature type="chain" id="PRO_5038701707" evidence="3">
    <location>
        <begin position="24"/>
        <end position="557"/>
    </location>
</feature>
<dbReference type="PANTHER" id="PTHR43649">
    <property type="entry name" value="ARABINOSE-BINDING PROTEIN-RELATED"/>
    <property type="match status" value="1"/>
</dbReference>
<feature type="signal peptide" evidence="3">
    <location>
        <begin position="1"/>
        <end position="23"/>
    </location>
</feature>
<dbReference type="PANTHER" id="PTHR43649:SF33">
    <property type="entry name" value="POLYGALACTURONAN_RHAMNOGALACTURONAN-BINDING PROTEIN YTCQ"/>
    <property type="match status" value="1"/>
</dbReference>
<organism evidence="4 5">
    <name type="scientific">Candidatus Eisenbergiella merdavium</name>
    <dbReference type="NCBI Taxonomy" id="2838551"/>
    <lineage>
        <taxon>Bacteria</taxon>
        <taxon>Bacillati</taxon>
        <taxon>Bacillota</taxon>
        <taxon>Clostridia</taxon>
        <taxon>Lachnospirales</taxon>
        <taxon>Lachnospiraceae</taxon>
        <taxon>Eisenbergiella</taxon>
    </lineage>
</organism>
<dbReference type="Gene3D" id="3.40.190.10">
    <property type="entry name" value="Periplasmic binding protein-like II"/>
    <property type="match status" value="2"/>
</dbReference>
<comment type="caution">
    <text evidence="4">The sequence shown here is derived from an EMBL/GenBank/DDBJ whole genome shotgun (WGS) entry which is preliminary data.</text>
</comment>
<feature type="region of interest" description="Disordered" evidence="2">
    <location>
        <begin position="26"/>
        <end position="56"/>
    </location>
</feature>
<dbReference type="SUPFAM" id="SSF53850">
    <property type="entry name" value="Periplasmic binding protein-like II"/>
    <property type="match status" value="1"/>
</dbReference>
<gene>
    <name evidence="4" type="ORF">H9761_03480</name>
</gene>
<dbReference type="InterPro" id="IPR050490">
    <property type="entry name" value="Bact_solute-bd_prot1"/>
</dbReference>
<evidence type="ECO:0000256" key="2">
    <source>
        <dbReference type="SAM" id="MobiDB-lite"/>
    </source>
</evidence>
<name>A0A9D2NC56_9FIRM</name>
<evidence type="ECO:0000313" key="4">
    <source>
        <dbReference type="EMBL" id="HJC22747.1"/>
    </source>
</evidence>
<reference evidence="4" key="2">
    <citation type="submission" date="2021-04" db="EMBL/GenBank/DDBJ databases">
        <authorList>
            <person name="Gilroy R."/>
        </authorList>
    </citation>
    <scope>NUCLEOTIDE SEQUENCE</scope>
    <source>
        <strain evidence="4">USAMLcec2-132</strain>
    </source>
</reference>
<evidence type="ECO:0000256" key="3">
    <source>
        <dbReference type="SAM" id="SignalP"/>
    </source>
</evidence>
<sequence length="557" mass="61426">MRRRWNKPVAILATLAMAGSLLAGCGSSKETTSGESAAAPAETTAEAGGEEAAAPVEAEEVSYPLAEGGSLTYWLQLNPNVSANFTNLGDTELGKSWIANTGVDIEFQHPASGQESEQFNLIVADGNFPDIMEWQWVNNYPGGPEKAIDDGVIIALNDVIDQYCPNLKKYLAENPDIDRMIKTDEGHYFAFPFIRGEKGLCYTVGGFIRQDWLDQVGMEVPTTVDEWHTVLTAFKDELGATAPLCFDWSNFGKSNPIAFAYGVGTSSSNFILDENGEVKFYAAQDGYKDYLMTLNQWYNEGLIDRDLATLNGDQVTSKMTTDQAGASVGWAASRMQVMMTTAQAENPDYLLVPTPTPTLNAGETPIYGYIENQFPDVGAAITTSCENVELAAKFLDYGYTEEGHNLFNFGTEGVSYNWDGDYAVYTEEITANPEGWPIAQALGKYIRANYNGPFVQDINYLQEYLQLPTAKECPDVWAVETASDHTMPPVTPTQDESSELATIQNELKTYVDEMTLKFVFGTESFDNWDTYIQTLNDLGLARAIEIEEAALERYNAR</sequence>
<keyword evidence="1 3" id="KW-0732">Signal</keyword>
<reference evidence="4" key="1">
    <citation type="journal article" date="2021" name="PeerJ">
        <title>Extensive microbial diversity within the chicken gut microbiome revealed by metagenomics and culture.</title>
        <authorList>
            <person name="Gilroy R."/>
            <person name="Ravi A."/>
            <person name="Getino M."/>
            <person name="Pursley I."/>
            <person name="Horton D.L."/>
            <person name="Alikhan N.F."/>
            <person name="Baker D."/>
            <person name="Gharbi K."/>
            <person name="Hall N."/>
            <person name="Watson M."/>
            <person name="Adriaenssens E.M."/>
            <person name="Foster-Nyarko E."/>
            <person name="Jarju S."/>
            <person name="Secka A."/>
            <person name="Antonio M."/>
            <person name="Oren A."/>
            <person name="Chaudhuri R.R."/>
            <person name="La Ragione R."/>
            <person name="Hildebrand F."/>
            <person name="Pallen M.J."/>
        </authorList>
    </citation>
    <scope>NUCLEOTIDE SEQUENCE</scope>
    <source>
        <strain evidence="4">USAMLcec2-132</strain>
    </source>
</reference>
<accession>A0A9D2NC56</accession>
<dbReference type="AlphaFoldDB" id="A0A9D2NC56"/>
<dbReference type="EMBL" id="DWWS01000016">
    <property type="protein sequence ID" value="HJC22747.1"/>
    <property type="molecule type" value="Genomic_DNA"/>
</dbReference>
<protein>
    <submittedName>
        <fullName evidence="4">Extracellular solute-binding protein</fullName>
    </submittedName>
</protein>
<dbReference type="Proteomes" id="UP000823891">
    <property type="component" value="Unassembled WGS sequence"/>
</dbReference>